<feature type="transmembrane region" description="Helical" evidence="1">
    <location>
        <begin position="222"/>
        <end position="240"/>
    </location>
</feature>
<protein>
    <recommendedName>
        <fullName evidence="4">ABC transporter permease</fullName>
    </recommendedName>
</protein>
<dbReference type="EMBL" id="JAFEJT020000127">
    <property type="protein sequence ID" value="MCH9277281.1"/>
    <property type="molecule type" value="Genomic_DNA"/>
</dbReference>
<feature type="transmembrane region" description="Helical" evidence="1">
    <location>
        <begin position="115"/>
        <end position="140"/>
    </location>
</feature>
<accession>A0ABS9VZR6</accession>
<reference evidence="2 3" key="1">
    <citation type="journal article" date="2021" name="Environ. Microbiol.">
        <title>Genetic insights into the dark matter of the mammalian gut microbiota through targeted genome reconstruction.</title>
        <authorList>
            <person name="Lugli G.A."/>
            <person name="Alessandri G."/>
            <person name="Milani C."/>
            <person name="Viappiani A."/>
            <person name="Fontana F."/>
            <person name="Tarracchini C."/>
            <person name="Mancabelli L."/>
            <person name="Argentini C."/>
            <person name="Ruiz L."/>
            <person name="Margolles A."/>
            <person name="van Sinderen D."/>
            <person name="Turroni F."/>
            <person name="Ventura M."/>
        </authorList>
    </citation>
    <scope>NUCLEOTIDE SEQUENCE [LARGE SCALE GENOMIC DNA]</scope>
    <source>
        <strain evidence="2 3">MA1</strain>
    </source>
</reference>
<feature type="non-terminal residue" evidence="2">
    <location>
        <position position="1"/>
    </location>
</feature>
<evidence type="ECO:0000256" key="1">
    <source>
        <dbReference type="SAM" id="Phobius"/>
    </source>
</evidence>
<keyword evidence="3" id="KW-1185">Reference proteome</keyword>
<feature type="transmembrane region" description="Helical" evidence="1">
    <location>
        <begin position="12"/>
        <end position="32"/>
    </location>
</feature>
<evidence type="ECO:0000313" key="3">
    <source>
        <dbReference type="Proteomes" id="UP000710815"/>
    </source>
</evidence>
<dbReference type="RefSeq" id="WP_241515360.1">
    <property type="nucleotide sequence ID" value="NZ_JAFEJT020000127.1"/>
</dbReference>
<reference evidence="2 3" key="2">
    <citation type="journal article" date="2021" name="Syst. Appl. Microbiol.">
        <title>Phylogenetic classification of ten novel species belonging to the genus Bifidobacterium comprising B. phasiani sp. nov., B. pongonis sp. nov., B. saguinibicoloris sp. nov., B. colobi sp. nov., B. simiiventris sp. nov., B. santillanense sp. nov., B. miconis sp. nov., B. amazonense sp. nov., B. pluvialisilvae sp. nov., and B. miconisargentati sp. nov.</title>
        <authorList>
            <person name="Lugli G.A."/>
            <person name="Calvete-Torre I."/>
            <person name="Alessandri G."/>
            <person name="Milani C."/>
            <person name="Turroni F."/>
            <person name="Laiolo P."/>
            <person name="Ossiprandi M.C."/>
            <person name="Margolles A."/>
            <person name="Ruiz L."/>
            <person name="Ventura M."/>
        </authorList>
    </citation>
    <scope>NUCLEOTIDE SEQUENCE [LARGE SCALE GENOMIC DNA]</scope>
    <source>
        <strain evidence="2 3">MA1</strain>
    </source>
</reference>
<evidence type="ECO:0000313" key="2">
    <source>
        <dbReference type="EMBL" id="MCH9277281.1"/>
    </source>
</evidence>
<keyword evidence="1" id="KW-0812">Transmembrane</keyword>
<proteinExistence type="predicted"/>
<organism evidence="2 3">
    <name type="scientific">Bifidobacterium amazonense</name>
    <dbReference type="NCBI Taxonomy" id="2809027"/>
    <lineage>
        <taxon>Bacteria</taxon>
        <taxon>Bacillati</taxon>
        <taxon>Actinomycetota</taxon>
        <taxon>Actinomycetes</taxon>
        <taxon>Bifidobacteriales</taxon>
        <taxon>Bifidobacteriaceae</taxon>
        <taxon>Bifidobacterium</taxon>
    </lineage>
</organism>
<feature type="transmembrane region" description="Helical" evidence="1">
    <location>
        <begin position="38"/>
        <end position="59"/>
    </location>
</feature>
<sequence>LRLLAWPPTSLSMACMVAMLVVPIAILTVLMLVPLVHWQAAVVIVVACLWMVLLDRLYYREIRRYIMAGGSLSQYLLEDHHRRYGKNGELWTMARFRALPDDERREAAQLVVTPWWLYPGISAGVSAAVIAISEVLVMAVSGSFSWQRTIDAVFLALCAVAVFDYGVRYIRERNLDMRMKPPTRLCWALAIALYAVCCIPIATLGFVTGYMARNRALPMVELTGYSVAFVVLFSVIGWVYDRKQRDAIAAGV</sequence>
<evidence type="ECO:0008006" key="4">
    <source>
        <dbReference type="Google" id="ProtNLM"/>
    </source>
</evidence>
<gene>
    <name evidence="2" type="ORF">JS533_013610</name>
</gene>
<comment type="caution">
    <text evidence="2">The sequence shown here is derived from an EMBL/GenBank/DDBJ whole genome shotgun (WGS) entry which is preliminary data.</text>
</comment>
<name>A0ABS9VZR6_9BIFI</name>
<keyword evidence="1" id="KW-1133">Transmembrane helix</keyword>
<keyword evidence="1" id="KW-0472">Membrane</keyword>
<dbReference type="Proteomes" id="UP000710815">
    <property type="component" value="Unassembled WGS sequence"/>
</dbReference>
<feature type="transmembrane region" description="Helical" evidence="1">
    <location>
        <begin position="146"/>
        <end position="167"/>
    </location>
</feature>
<feature type="transmembrane region" description="Helical" evidence="1">
    <location>
        <begin position="187"/>
        <end position="210"/>
    </location>
</feature>